<evidence type="ECO:0000256" key="8">
    <source>
        <dbReference type="ARBA" id="ARBA00023004"/>
    </source>
</evidence>
<evidence type="ECO:0000259" key="13">
    <source>
        <dbReference type="PROSITE" id="PS51449"/>
    </source>
</evidence>
<evidence type="ECO:0000313" key="16">
    <source>
        <dbReference type="Proteomes" id="UP000001024"/>
    </source>
</evidence>
<accession>Q9HLH2</accession>
<dbReference type="SUPFAM" id="SSF102114">
    <property type="entry name" value="Radical SAM enzymes"/>
    <property type="match status" value="1"/>
</dbReference>
<dbReference type="InterPro" id="IPR013848">
    <property type="entry name" value="Methylthiotransferase_N"/>
</dbReference>
<evidence type="ECO:0000259" key="12">
    <source>
        <dbReference type="PROSITE" id="PS50926"/>
    </source>
</evidence>
<dbReference type="PANTHER" id="PTHR11918">
    <property type="entry name" value="RADICAL SAM PROTEINS"/>
    <property type="match status" value="1"/>
</dbReference>
<evidence type="ECO:0000256" key="9">
    <source>
        <dbReference type="ARBA" id="ARBA00023014"/>
    </source>
</evidence>
<dbReference type="Gene3D" id="3.40.50.12160">
    <property type="entry name" value="Methylthiotransferase, N-terminal domain"/>
    <property type="match status" value="1"/>
</dbReference>
<evidence type="ECO:0000256" key="6">
    <source>
        <dbReference type="ARBA" id="ARBA00022694"/>
    </source>
</evidence>
<comment type="catalytic activity">
    <reaction evidence="10 11">
        <text>N(6)-L-threonylcarbamoyladenosine(37) in tRNA + (sulfur carrier)-SH + AH2 + 2 S-adenosyl-L-methionine = 2-methylsulfanyl-N(6)-L-threonylcarbamoyladenosine(37) in tRNA + (sulfur carrier)-H + 5'-deoxyadenosine + L-methionine + A + S-adenosyl-L-homocysteine + 2 H(+)</text>
        <dbReference type="Rhea" id="RHEA:37075"/>
        <dbReference type="Rhea" id="RHEA-COMP:10163"/>
        <dbReference type="Rhea" id="RHEA-COMP:11092"/>
        <dbReference type="Rhea" id="RHEA-COMP:14737"/>
        <dbReference type="Rhea" id="RHEA-COMP:14739"/>
        <dbReference type="ChEBI" id="CHEBI:13193"/>
        <dbReference type="ChEBI" id="CHEBI:15378"/>
        <dbReference type="ChEBI" id="CHEBI:17319"/>
        <dbReference type="ChEBI" id="CHEBI:17499"/>
        <dbReference type="ChEBI" id="CHEBI:29917"/>
        <dbReference type="ChEBI" id="CHEBI:57844"/>
        <dbReference type="ChEBI" id="CHEBI:57856"/>
        <dbReference type="ChEBI" id="CHEBI:59789"/>
        <dbReference type="ChEBI" id="CHEBI:64428"/>
        <dbReference type="ChEBI" id="CHEBI:74418"/>
        <dbReference type="ChEBI" id="CHEBI:74420"/>
        <dbReference type="EC" id="2.8.4.5"/>
    </reaction>
</comment>
<evidence type="ECO:0000256" key="2">
    <source>
        <dbReference type="ARBA" id="ARBA00008616"/>
    </source>
</evidence>
<dbReference type="PROSITE" id="PS51449">
    <property type="entry name" value="MTTASE_N"/>
    <property type="match status" value="1"/>
</dbReference>
<dbReference type="CDD" id="cd01335">
    <property type="entry name" value="Radical_SAM"/>
    <property type="match status" value="1"/>
</dbReference>
<dbReference type="InterPro" id="IPR006638">
    <property type="entry name" value="Elp3/MiaA/NifB-like_rSAM"/>
</dbReference>
<evidence type="ECO:0000259" key="14">
    <source>
        <dbReference type="PROSITE" id="PS51918"/>
    </source>
</evidence>
<dbReference type="STRING" id="273075.gene:9571473"/>
<evidence type="ECO:0000256" key="5">
    <source>
        <dbReference type="ARBA" id="ARBA00022691"/>
    </source>
</evidence>
<dbReference type="InterPro" id="IPR002792">
    <property type="entry name" value="TRAM_dom"/>
</dbReference>
<feature type="domain" description="MTTase N-terminal" evidence="13">
    <location>
        <begin position="1"/>
        <end position="104"/>
    </location>
</feature>
<dbReference type="InterPro" id="IPR005839">
    <property type="entry name" value="Methylthiotransferase"/>
</dbReference>
<dbReference type="InterPro" id="IPR023404">
    <property type="entry name" value="rSAM_horseshoe"/>
</dbReference>
<dbReference type="SFLD" id="SFLDS00029">
    <property type="entry name" value="Radical_SAM"/>
    <property type="match status" value="1"/>
</dbReference>
<gene>
    <name evidence="15" type="ordered locus">Ta0256</name>
</gene>
<keyword evidence="4 11" id="KW-0808">Transferase</keyword>
<comment type="function">
    <text evidence="1 11">Catalyzes the methylthiolation of N6-threonylcarbamoyladenosine (t(6)A), leading to the formation of 2-methylthio-N6-threonylcarbamoyladenosine (ms(2)t(6)A) at position 37 in tRNAs that read codons beginning with adenine.</text>
</comment>
<dbReference type="NCBIfam" id="TIGR01578">
    <property type="entry name" value="MiaB-like-B"/>
    <property type="match status" value="1"/>
</dbReference>
<comment type="similarity">
    <text evidence="2 11">Belongs to the methylthiotransferase family. CDKAL1 subfamily.</text>
</comment>
<evidence type="ECO:0000256" key="10">
    <source>
        <dbReference type="ARBA" id="ARBA00051661"/>
    </source>
</evidence>
<keyword evidence="6 11" id="KW-0819">tRNA processing</keyword>
<feature type="domain" description="Radical SAM core" evidence="14">
    <location>
        <begin position="109"/>
        <end position="339"/>
    </location>
</feature>
<dbReference type="RefSeq" id="WP_010900685.1">
    <property type="nucleotide sequence ID" value="NC_002578.1"/>
</dbReference>
<keyword evidence="16" id="KW-1185">Reference proteome</keyword>
<dbReference type="GO" id="GO:0046872">
    <property type="term" value="F:metal ion binding"/>
    <property type="evidence" value="ECO:0007669"/>
    <property type="project" value="UniProtKB-UniRule"/>
</dbReference>
<keyword evidence="7 11" id="KW-0479">Metal-binding</keyword>
<keyword evidence="8 11" id="KW-0408">Iron</keyword>
<keyword evidence="9 11" id="KW-0411">Iron-sulfur</keyword>
<dbReference type="AlphaFoldDB" id="Q9HLH2"/>
<dbReference type="GO" id="GO:0035598">
    <property type="term" value="F:tRNA (N(6)-L-threonylcarbamoyladenosine(37)-C(2))-methylthiotransferase activity"/>
    <property type="evidence" value="ECO:0007669"/>
    <property type="project" value="UniProtKB-UniRule"/>
</dbReference>
<dbReference type="eggNOG" id="arCOG01358">
    <property type="taxonomic scope" value="Archaea"/>
</dbReference>
<dbReference type="PANTHER" id="PTHR11918:SF45">
    <property type="entry name" value="THREONYLCARBAMOYLADENOSINE TRNA METHYLTHIOTRANSFERASE"/>
    <property type="match status" value="1"/>
</dbReference>
<name>Q9HLH2_THEAC</name>
<dbReference type="InterPro" id="IPR038135">
    <property type="entry name" value="Methylthiotransferase_N_sf"/>
</dbReference>
<dbReference type="NCBIfam" id="TIGR00089">
    <property type="entry name" value="MiaB/RimO family radical SAM methylthiotransferase"/>
    <property type="match status" value="1"/>
</dbReference>
<dbReference type="HOGENOM" id="CLU_018697_4_2_2"/>
<sequence length="401" mass="45365">MKIYYEGYGCTLNQGETGLYVNKLLSEGSVLVSRPDEADISIIGTCAVIQKTEDHMLKRIEELSRLGRVKVIGCLSAIKGSEISGGNIEAIDRNEFQQFQEYLEDTSIIDAEIMSGIPINQGCTGKCNFCISHIARGKLVSRRPEKIVNQIRMMVAAGKREIRISSLDTAAYGKDTGYRLPSLIKDITAVDGDFMLRVGMMEPRNTIEILDDLLEAYDDPKVFKFLHIPVQSGDDRVLTAMNREYTVDEFMQIIESFRKRFPDMTISTDVIIGYHAENDRSFDLTCDLIRKVQPEIINVTRFSPRELTPDFEHRPRPTNVLKDQDRTMAEIHRKIVSERFSALVGKVERILITEDGKPGTMVGRDASYRPVVIRAPAEKYTWHSARIIGYENTSLIGELVD</sequence>
<dbReference type="OrthoDB" id="372134at2157"/>
<dbReference type="InterPro" id="IPR007197">
    <property type="entry name" value="rSAM"/>
</dbReference>
<dbReference type="SFLD" id="SFLDG01082">
    <property type="entry name" value="B12-binding_domain_containing"/>
    <property type="match status" value="1"/>
</dbReference>
<protein>
    <recommendedName>
        <fullName evidence="11">tRNA-t(6)A37 methylthiotransferase</fullName>
        <ecNumber evidence="11">2.8.4.5</ecNumber>
    </recommendedName>
</protein>
<dbReference type="Proteomes" id="UP000001024">
    <property type="component" value="Chromosome"/>
</dbReference>
<organism evidence="15 16">
    <name type="scientific">Thermoplasma acidophilum (strain ATCC 25905 / DSM 1728 / JCM 9062 / NBRC 15155 / AMRC-C165)</name>
    <dbReference type="NCBI Taxonomy" id="273075"/>
    <lineage>
        <taxon>Archaea</taxon>
        <taxon>Methanobacteriati</taxon>
        <taxon>Thermoplasmatota</taxon>
        <taxon>Thermoplasmata</taxon>
        <taxon>Thermoplasmatales</taxon>
        <taxon>Thermoplasmataceae</taxon>
        <taxon>Thermoplasma</taxon>
    </lineage>
</organism>
<keyword evidence="5 11" id="KW-0949">S-adenosyl-L-methionine</keyword>
<reference evidence="15 16" key="1">
    <citation type="journal article" date="2000" name="Nature">
        <title>The genome sequence of the thermoacidophilic scavenger Thermoplasma acidophilum.</title>
        <authorList>
            <person name="Ruepp A."/>
            <person name="Graml W."/>
            <person name="Santos-Martinez M.L."/>
            <person name="Koretke K.K."/>
            <person name="Volker C."/>
            <person name="Mewes H.W."/>
            <person name="Frishman D."/>
            <person name="Stocker S."/>
            <person name="Lupas A.N."/>
            <person name="Baumeister W."/>
        </authorList>
    </citation>
    <scope>NUCLEOTIDE SEQUENCE [LARGE SCALE GENOMIC DNA]</scope>
    <source>
        <strain evidence="16">ATCC 25905 / DSM 1728 / JCM 9062 / NBRC 15155 / AMRC-C165</strain>
    </source>
</reference>
<dbReference type="FunFam" id="3.80.30.20:FF:000002">
    <property type="entry name" value="threonylcarbamoyladenosine tRNA methylthiotransferase isoform X2"/>
    <property type="match status" value="1"/>
</dbReference>
<evidence type="ECO:0000256" key="3">
    <source>
        <dbReference type="ARBA" id="ARBA00022485"/>
    </source>
</evidence>
<dbReference type="GO" id="GO:0051539">
    <property type="term" value="F:4 iron, 4 sulfur cluster binding"/>
    <property type="evidence" value="ECO:0007669"/>
    <property type="project" value="UniProtKB-UniRule"/>
</dbReference>
<dbReference type="Gene3D" id="3.80.30.20">
    <property type="entry name" value="tm_1862 like domain"/>
    <property type="match status" value="1"/>
</dbReference>
<keyword evidence="3 11" id="KW-0004">4Fe-4S</keyword>
<dbReference type="Pfam" id="PF01938">
    <property type="entry name" value="TRAM"/>
    <property type="match status" value="1"/>
</dbReference>
<dbReference type="InParanoid" id="Q9HLH2"/>
<dbReference type="EnsemblBacteria" id="CAC11401">
    <property type="protein sequence ID" value="CAC11401"/>
    <property type="gene ID" value="CAC11401"/>
</dbReference>
<dbReference type="PROSITE" id="PS50926">
    <property type="entry name" value="TRAM"/>
    <property type="match status" value="1"/>
</dbReference>
<dbReference type="PaxDb" id="273075-Ta0256"/>
<evidence type="ECO:0000256" key="1">
    <source>
        <dbReference type="ARBA" id="ARBA00002399"/>
    </source>
</evidence>
<evidence type="ECO:0000256" key="11">
    <source>
        <dbReference type="RuleBase" id="RU368081"/>
    </source>
</evidence>
<dbReference type="SMART" id="SM00729">
    <property type="entry name" value="Elp3"/>
    <property type="match status" value="1"/>
</dbReference>
<feature type="domain" description="TRAM" evidence="12">
    <location>
        <begin position="341"/>
        <end position="401"/>
    </location>
</feature>
<dbReference type="PROSITE" id="PS51918">
    <property type="entry name" value="RADICAL_SAM"/>
    <property type="match status" value="1"/>
</dbReference>
<dbReference type="EC" id="2.8.4.5" evidence="11"/>
<dbReference type="InterPro" id="IPR006466">
    <property type="entry name" value="MiaB-like_arc_euk"/>
</dbReference>
<dbReference type="Pfam" id="PF04055">
    <property type="entry name" value="Radical_SAM"/>
    <property type="match status" value="1"/>
</dbReference>
<dbReference type="EMBL" id="AL445063">
    <property type="protein sequence ID" value="CAC11401.1"/>
    <property type="molecule type" value="Genomic_DNA"/>
</dbReference>
<proteinExistence type="inferred from homology"/>
<dbReference type="Pfam" id="PF00919">
    <property type="entry name" value="UPF0004"/>
    <property type="match status" value="1"/>
</dbReference>
<dbReference type="KEGG" id="tac:Ta0256"/>
<evidence type="ECO:0000256" key="4">
    <source>
        <dbReference type="ARBA" id="ARBA00022679"/>
    </source>
</evidence>
<comment type="cofactor">
    <cofactor evidence="11">
        <name>[4Fe-4S] cluster</name>
        <dbReference type="ChEBI" id="CHEBI:49883"/>
    </cofactor>
    <text evidence="11">Binds 1 or 2 [4Fe-4S] cluster. One cluster is coordinated with 3 cysteines and an exchangeable S-adenosyl-L-methionine.</text>
</comment>
<dbReference type="FunCoup" id="Q9HLH2">
    <property type="interactions" value="217"/>
</dbReference>
<dbReference type="InterPro" id="IPR058240">
    <property type="entry name" value="rSAM_sf"/>
</dbReference>
<evidence type="ECO:0000256" key="7">
    <source>
        <dbReference type="ARBA" id="ARBA00022723"/>
    </source>
</evidence>
<evidence type="ECO:0000313" key="15">
    <source>
        <dbReference type="EMBL" id="CAC11401.1"/>
    </source>
</evidence>